<dbReference type="InParanoid" id="A0A2T3ACG4"/>
<feature type="compositionally biased region" description="Pro residues" evidence="1">
    <location>
        <begin position="44"/>
        <end position="69"/>
    </location>
</feature>
<organism evidence="3 4">
    <name type="scientific">Coniella lustricola</name>
    <dbReference type="NCBI Taxonomy" id="2025994"/>
    <lineage>
        <taxon>Eukaryota</taxon>
        <taxon>Fungi</taxon>
        <taxon>Dikarya</taxon>
        <taxon>Ascomycota</taxon>
        <taxon>Pezizomycotina</taxon>
        <taxon>Sordariomycetes</taxon>
        <taxon>Sordariomycetidae</taxon>
        <taxon>Diaporthales</taxon>
        <taxon>Schizoparmaceae</taxon>
        <taxon>Coniella</taxon>
    </lineage>
</organism>
<keyword evidence="4" id="KW-1185">Reference proteome</keyword>
<dbReference type="STRING" id="2025994.A0A2T3ACG4"/>
<evidence type="ECO:0000256" key="1">
    <source>
        <dbReference type="SAM" id="MobiDB-lite"/>
    </source>
</evidence>
<dbReference type="AlphaFoldDB" id="A0A2T3ACG4"/>
<sequence length="200" mass="22936">MRAKMRERLLASGVPENQIQAILDGKRVAPPQMFQQPPMHMSPGPAPGHGMPPPQLMHARPPPPPPAPPMMMHGHNQDQGHAHGHQSMEMASAKTTYTRMARKHLSIEALRERAVEFEIDANPDFIVIKRWVPPDEQKELWSLTRLIRDDREKVTTTLSIEDRSRHRHRDKSRDNLVLVRKTKRERSRSPSVLMYLAGAR</sequence>
<gene>
    <name evidence="3" type="ORF">BD289DRAFT_429943</name>
</gene>
<dbReference type="EMBL" id="KZ678413">
    <property type="protein sequence ID" value="PSR91932.1"/>
    <property type="molecule type" value="Genomic_DNA"/>
</dbReference>
<dbReference type="Proteomes" id="UP000241462">
    <property type="component" value="Unassembled WGS sequence"/>
</dbReference>
<evidence type="ECO:0000259" key="2">
    <source>
        <dbReference type="Pfam" id="PF26118"/>
    </source>
</evidence>
<proteinExistence type="predicted"/>
<accession>A0A2T3ACG4</accession>
<feature type="domain" description="DUF8035" evidence="2">
    <location>
        <begin position="95"/>
        <end position="149"/>
    </location>
</feature>
<evidence type="ECO:0000313" key="3">
    <source>
        <dbReference type="EMBL" id="PSR91932.1"/>
    </source>
</evidence>
<protein>
    <recommendedName>
        <fullName evidence="2">DUF8035 domain-containing protein</fullName>
    </recommendedName>
</protein>
<name>A0A2T3ACG4_9PEZI</name>
<evidence type="ECO:0000313" key="4">
    <source>
        <dbReference type="Proteomes" id="UP000241462"/>
    </source>
</evidence>
<dbReference type="OrthoDB" id="5242628at2759"/>
<dbReference type="Pfam" id="PF26118">
    <property type="entry name" value="DUF8035"/>
    <property type="match status" value="1"/>
</dbReference>
<dbReference type="InterPro" id="IPR058348">
    <property type="entry name" value="DUF8035"/>
</dbReference>
<reference evidence="3 4" key="1">
    <citation type="journal article" date="2018" name="Mycol. Prog.">
        <title>Coniella lustricola, a new species from submerged detritus.</title>
        <authorList>
            <person name="Raudabaugh D.B."/>
            <person name="Iturriaga T."/>
            <person name="Carver A."/>
            <person name="Mondo S."/>
            <person name="Pangilinan J."/>
            <person name="Lipzen A."/>
            <person name="He G."/>
            <person name="Amirebrahimi M."/>
            <person name="Grigoriev I.V."/>
            <person name="Miller A.N."/>
        </authorList>
    </citation>
    <scope>NUCLEOTIDE SEQUENCE [LARGE SCALE GENOMIC DNA]</scope>
    <source>
        <strain evidence="3 4">B22-T-1</strain>
    </source>
</reference>
<feature type="region of interest" description="Disordered" evidence="1">
    <location>
        <begin position="39"/>
        <end position="82"/>
    </location>
</feature>